<dbReference type="GO" id="GO:0022857">
    <property type="term" value="F:transmembrane transporter activity"/>
    <property type="evidence" value="ECO:0007669"/>
    <property type="project" value="InterPro"/>
</dbReference>
<keyword evidence="2" id="KW-0813">Transport</keyword>
<accession>A8BAQ6</accession>
<name>A8BAQ6_GIAIC</name>
<dbReference type="PANTHER" id="PTHR43271:SF2">
    <property type="entry name" value="BLL2771 PROTEIN"/>
    <property type="match status" value="1"/>
</dbReference>
<keyword evidence="3" id="KW-1003">Cell membrane</keyword>
<dbReference type="Gene3D" id="1.20.1250.20">
    <property type="entry name" value="MFS general substrate transporter like domains"/>
    <property type="match status" value="2"/>
</dbReference>
<keyword evidence="3" id="KW-0472">Membrane</keyword>
<evidence type="ECO:0000313" key="4">
    <source>
        <dbReference type="EMBL" id="KAE8302139.1"/>
    </source>
</evidence>
<protein>
    <submittedName>
        <fullName evidence="4">Multidrug resistance protein B</fullName>
    </submittedName>
</protein>
<comment type="caution">
    <text evidence="4">The sequence shown here is derived from an EMBL/GenBank/DDBJ whole genome shotgun (WGS) entry which is preliminary data.</text>
</comment>
<dbReference type="VEuPathDB" id="GiardiaDB:GL50803_17305"/>
<dbReference type="AlphaFoldDB" id="A8BAQ6"/>
<evidence type="ECO:0000256" key="1">
    <source>
        <dbReference type="ARBA" id="ARBA00004651"/>
    </source>
</evidence>
<dbReference type="HOGENOM" id="CLU_466500_0_0_1"/>
<dbReference type="SUPFAM" id="SSF103473">
    <property type="entry name" value="MFS general substrate transporter"/>
    <property type="match status" value="1"/>
</dbReference>
<dbReference type="KEGG" id="gla:GL50803_0017305"/>
<keyword evidence="5" id="KW-1185">Reference proteome</keyword>
<reference evidence="4 5" key="1">
    <citation type="journal article" date="2007" name="Science">
        <title>Genomic minimalism in the early diverging intestinal parasite Giardia lamblia.</title>
        <authorList>
            <person name="Morrison H.G."/>
            <person name="McArthur A.G."/>
            <person name="Gillin F.D."/>
            <person name="Aley S.B."/>
            <person name="Adam R.D."/>
            <person name="Olsen G.J."/>
            <person name="Best A.A."/>
            <person name="Cande W.Z."/>
            <person name="Chen F."/>
            <person name="Cipriano M.J."/>
            <person name="Davids B.J."/>
            <person name="Dawson S.C."/>
            <person name="Elmendorf H.G."/>
            <person name="Hehl A.B."/>
            <person name="Holder M.E."/>
            <person name="Huse S.M."/>
            <person name="Kim U.U."/>
            <person name="Lasek-Nesselquist E."/>
            <person name="Manning G."/>
            <person name="Nigam A."/>
            <person name="Nixon J.E."/>
            <person name="Palm D."/>
            <person name="Passamaneck N.E."/>
            <person name="Prabhu A."/>
            <person name="Reich C.I."/>
            <person name="Reiner D.S."/>
            <person name="Samuelson J."/>
            <person name="Svard S.G."/>
            <person name="Sogin M.L."/>
        </authorList>
    </citation>
    <scope>NUCLEOTIDE SEQUENCE [LARGE SCALE GENOMIC DNA]</scope>
    <source>
        <strain evidence="4 5">WB C6</strain>
    </source>
</reference>
<dbReference type="GeneID" id="5701067"/>
<comment type="subcellular location">
    <subcellularLocation>
        <location evidence="1">Cell membrane</location>
        <topology evidence="1">Multi-pass membrane protein</topology>
    </subcellularLocation>
</comment>
<evidence type="ECO:0000256" key="3">
    <source>
        <dbReference type="ARBA" id="ARBA00022475"/>
    </source>
</evidence>
<dbReference type="InterPro" id="IPR011701">
    <property type="entry name" value="MFS"/>
</dbReference>
<dbReference type="PROSITE" id="PS50850">
    <property type="entry name" value="MFS"/>
    <property type="match status" value="1"/>
</dbReference>
<dbReference type="OMA" id="QAFSYTF"/>
<proteinExistence type="predicted"/>
<dbReference type="Pfam" id="PF07690">
    <property type="entry name" value="MFS_1"/>
    <property type="match status" value="1"/>
</dbReference>
<dbReference type="EMBL" id="AACB03000004">
    <property type="protein sequence ID" value="KAE8302139.1"/>
    <property type="molecule type" value="Genomic_DNA"/>
</dbReference>
<dbReference type="Proteomes" id="UP000001548">
    <property type="component" value="Unassembled WGS sequence"/>
</dbReference>
<dbReference type="InterPro" id="IPR036259">
    <property type="entry name" value="MFS_trans_sf"/>
</dbReference>
<dbReference type="PANTHER" id="PTHR43271">
    <property type="entry name" value="BLL2771 PROTEIN"/>
    <property type="match status" value="1"/>
</dbReference>
<gene>
    <name evidence="4" type="ORF">GL50803_0017305</name>
</gene>
<evidence type="ECO:0000313" key="5">
    <source>
        <dbReference type="Proteomes" id="UP000001548"/>
    </source>
</evidence>
<dbReference type="RefSeq" id="XP_001708128.1">
    <property type="nucleotide sequence ID" value="XM_001708076.1"/>
</dbReference>
<sequence>MSELKNNEVPCDTEGCSEQEADTVSLLPVDVTMVPSVQIGLGLVPEPPAEHEQEKKLQSVVQDNDKVDGTGDITDDATELITDAAPAGSPRQQQRRCRKAKIFKLHATPMKVMIFYYSLTAALPTMDIATSTVAMPVIAKEYGIDISLTQWITVAMNLGCAVSGTISGKFLERFGSINMFLCWAFLATLSSLCSAFMPEFYSLLVMRFITGIALTGMNVTKGYLFRLLPFPERVKLGLFLTIMLFDLGAIISPLIAGFIIEHMSWRACYIVCAVLSAITFSSMAFVYDPFTRAEKRKTDFGGIILLSFAYIVSSLSASVLGQQIFLIGSILFIIGCLLFGFFIFLEKRVTHPLIPLKILTGPLKALLSIHLLAAFYRNATRMLVPFIYSVIYEQSSVFVGILNAVFGLMDILTATILPILDKRYTTRRIFSVCFMGITACTAAFPFVTYNSFYPSIVLFVVAFAFLNIVTSMSWAVILTTAPVSQLSVISVLPNLSKTLACSVGTCIVSSLHSIMLQGDYGALYPVVGDPYYNKSYARATSVCMGLMFISIFLTTLICVLGLSNYEADRGKKGFSEKRFVTFKDA</sequence>
<dbReference type="InterPro" id="IPR020846">
    <property type="entry name" value="MFS_dom"/>
</dbReference>
<organism evidence="4 5">
    <name type="scientific">Giardia intestinalis (strain ATCC 50803 / WB clone C6)</name>
    <name type="common">Giardia lamblia</name>
    <dbReference type="NCBI Taxonomy" id="184922"/>
    <lineage>
        <taxon>Eukaryota</taxon>
        <taxon>Metamonada</taxon>
        <taxon>Diplomonadida</taxon>
        <taxon>Hexamitidae</taxon>
        <taxon>Giardiinae</taxon>
        <taxon>Giardia</taxon>
    </lineage>
</organism>
<dbReference type="GO" id="GO:0005886">
    <property type="term" value="C:plasma membrane"/>
    <property type="evidence" value="ECO:0007669"/>
    <property type="project" value="UniProtKB-SubCell"/>
</dbReference>
<evidence type="ECO:0000256" key="2">
    <source>
        <dbReference type="ARBA" id="ARBA00022448"/>
    </source>
</evidence>